<dbReference type="RefSeq" id="WP_133574639.1">
    <property type="nucleotide sequence ID" value="NZ_SNYC01000003.1"/>
</dbReference>
<dbReference type="EMBL" id="SNYC01000003">
    <property type="protein sequence ID" value="TDQ11576.1"/>
    <property type="molecule type" value="Genomic_DNA"/>
</dbReference>
<gene>
    <name evidence="1" type="ORF">ATK78_0699</name>
</gene>
<reference evidence="1 2" key="1">
    <citation type="submission" date="2019-03" db="EMBL/GenBank/DDBJ databases">
        <title>Genomic Encyclopedia of Archaeal and Bacterial Type Strains, Phase II (KMG-II): from individual species to whole genera.</title>
        <authorList>
            <person name="Goeker M."/>
        </authorList>
    </citation>
    <scope>NUCLEOTIDE SEQUENCE [LARGE SCALE GENOMIC DNA]</scope>
    <source>
        <strain evidence="1 2">DSM 19035</strain>
    </source>
</reference>
<name>A0A4R6SYQ4_9SPHI</name>
<protein>
    <submittedName>
        <fullName evidence="1">Uncharacterized protein</fullName>
    </submittedName>
</protein>
<proteinExistence type="predicted"/>
<sequence length="177" mass="19826">MLNNFTYIQKNKMLLPVFVIGLLLCWFLAVNKTVDAISLNHKLNNEQQEENDLSFNPAYIQRKSAALDQILKSYQVGDQWNDQLWMQSSAIAAKQNVAVDFTLNKPPAEVDTTSVGSNQSLFFYGNYVQLAKLIDTLERTPGIGKIAALQVKLKKSDLSAGEVGKCVLRLDFKGLKK</sequence>
<dbReference type="OrthoDB" id="757324at2"/>
<evidence type="ECO:0000313" key="1">
    <source>
        <dbReference type="EMBL" id="TDQ11576.1"/>
    </source>
</evidence>
<dbReference type="AlphaFoldDB" id="A0A4R6SYQ4"/>
<keyword evidence="2" id="KW-1185">Reference proteome</keyword>
<organism evidence="1 2">
    <name type="scientific">Pedobacter metabolipauper</name>
    <dbReference type="NCBI Taxonomy" id="425513"/>
    <lineage>
        <taxon>Bacteria</taxon>
        <taxon>Pseudomonadati</taxon>
        <taxon>Bacteroidota</taxon>
        <taxon>Sphingobacteriia</taxon>
        <taxon>Sphingobacteriales</taxon>
        <taxon>Sphingobacteriaceae</taxon>
        <taxon>Pedobacter</taxon>
    </lineage>
</organism>
<accession>A0A4R6SYQ4</accession>
<evidence type="ECO:0000313" key="2">
    <source>
        <dbReference type="Proteomes" id="UP000295620"/>
    </source>
</evidence>
<dbReference type="Proteomes" id="UP000295620">
    <property type="component" value="Unassembled WGS sequence"/>
</dbReference>
<comment type="caution">
    <text evidence="1">The sequence shown here is derived from an EMBL/GenBank/DDBJ whole genome shotgun (WGS) entry which is preliminary data.</text>
</comment>